<dbReference type="InterPro" id="IPR020588">
    <property type="entry name" value="RecA_ATP-bd"/>
</dbReference>
<gene>
    <name evidence="9" type="ORF">CLAFUR5_07784</name>
</gene>
<evidence type="ECO:0000313" key="9">
    <source>
        <dbReference type="EMBL" id="UJO14866.1"/>
    </source>
</evidence>
<dbReference type="GO" id="GO:0007131">
    <property type="term" value="P:reciprocal meiotic recombination"/>
    <property type="evidence" value="ECO:0007669"/>
    <property type="project" value="TreeGrafter"/>
</dbReference>
<accession>A0A9Q8P6E4</accession>
<reference evidence="9" key="2">
    <citation type="journal article" date="2022" name="Microb. Genom.">
        <title>A chromosome-scale genome assembly of the tomato pathogen Cladosporium fulvum reveals a compartmentalized genome architecture and the presence of a dispensable chromosome.</title>
        <authorList>
            <person name="Zaccaron A.Z."/>
            <person name="Chen L.H."/>
            <person name="Samaras A."/>
            <person name="Stergiopoulos I."/>
        </authorList>
    </citation>
    <scope>NUCLEOTIDE SEQUENCE</scope>
    <source>
        <strain evidence="9">Race5_Kim</strain>
    </source>
</reference>
<dbReference type="KEGG" id="ffu:CLAFUR5_07784"/>
<dbReference type="SUPFAM" id="SSF52540">
    <property type="entry name" value="P-loop containing nucleoside triphosphate hydrolases"/>
    <property type="match status" value="1"/>
</dbReference>
<dbReference type="GO" id="GO:0005524">
    <property type="term" value="F:ATP binding"/>
    <property type="evidence" value="ECO:0007669"/>
    <property type="project" value="UniProtKB-KW"/>
</dbReference>
<dbReference type="GO" id="GO:0008821">
    <property type="term" value="F:crossover junction DNA endonuclease activity"/>
    <property type="evidence" value="ECO:0007669"/>
    <property type="project" value="TreeGrafter"/>
</dbReference>
<dbReference type="GO" id="GO:0005657">
    <property type="term" value="C:replication fork"/>
    <property type="evidence" value="ECO:0007669"/>
    <property type="project" value="TreeGrafter"/>
</dbReference>
<feature type="domain" description="RecA family profile 1" evidence="8">
    <location>
        <begin position="43"/>
        <end position="219"/>
    </location>
</feature>
<dbReference type="PROSITE" id="PS50162">
    <property type="entry name" value="RECA_2"/>
    <property type="match status" value="1"/>
</dbReference>
<dbReference type="InterPro" id="IPR052093">
    <property type="entry name" value="HR_Repair_Mediator"/>
</dbReference>
<dbReference type="Proteomes" id="UP000756132">
    <property type="component" value="Chromosome 3"/>
</dbReference>
<reference evidence="9" key="1">
    <citation type="submission" date="2021-12" db="EMBL/GenBank/DDBJ databases">
        <authorList>
            <person name="Zaccaron A."/>
            <person name="Stergiopoulos I."/>
        </authorList>
    </citation>
    <scope>NUCLEOTIDE SEQUENCE</scope>
    <source>
        <strain evidence="9">Race5_Kim</strain>
    </source>
</reference>
<dbReference type="OrthoDB" id="5957327at2759"/>
<dbReference type="PANTHER" id="PTHR46239">
    <property type="entry name" value="DNA REPAIR PROTEIN RAD51 HOMOLOG 3 RAD51C"/>
    <property type="match status" value="1"/>
</dbReference>
<dbReference type="GO" id="GO:0000400">
    <property type="term" value="F:four-way junction DNA binding"/>
    <property type="evidence" value="ECO:0007669"/>
    <property type="project" value="TreeGrafter"/>
</dbReference>
<dbReference type="GO" id="GO:0033063">
    <property type="term" value="C:Rad51B-Rad51C-Rad51D-XRCC2 complex"/>
    <property type="evidence" value="ECO:0007669"/>
    <property type="project" value="TreeGrafter"/>
</dbReference>
<dbReference type="GO" id="GO:0033065">
    <property type="term" value="C:Rad51C-XRCC3 complex"/>
    <property type="evidence" value="ECO:0007669"/>
    <property type="project" value="TreeGrafter"/>
</dbReference>
<dbReference type="GO" id="GO:0000707">
    <property type="term" value="P:meiotic DNA recombinase assembly"/>
    <property type="evidence" value="ECO:0007669"/>
    <property type="project" value="TreeGrafter"/>
</dbReference>
<dbReference type="RefSeq" id="XP_047759232.1">
    <property type="nucleotide sequence ID" value="XM_047906932.1"/>
</dbReference>
<comment type="subcellular location">
    <subcellularLocation>
        <location evidence="1">Nucleus</location>
    </subcellularLocation>
</comment>
<evidence type="ECO:0000256" key="2">
    <source>
        <dbReference type="ARBA" id="ARBA00022741"/>
    </source>
</evidence>
<proteinExistence type="predicted"/>
<dbReference type="OMA" id="IACNALR"/>
<keyword evidence="6" id="KW-0539">Nucleus</keyword>
<name>A0A9Q8P6E4_PASFU</name>
<dbReference type="AlphaFoldDB" id="A0A9Q8P6E4"/>
<dbReference type="GO" id="GO:0140664">
    <property type="term" value="F:ATP-dependent DNA damage sensor activity"/>
    <property type="evidence" value="ECO:0007669"/>
    <property type="project" value="InterPro"/>
</dbReference>
<evidence type="ECO:0000256" key="4">
    <source>
        <dbReference type="ARBA" id="ARBA00022840"/>
    </source>
</evidence>
<keyword evidence="10" id="KW-1185">Reference proteome</keyword>
<dbReference type="Pfam" id="PF00154">
    <property type="entry name" value="RecA_N"/>
    <property type="match status" value="1"/>
</dbReference>
<dbReference type="InterPro" id="IPR049428">
    <property type="entry name" value="RecA-like_N"/>
</dbReference>
<feature type="compositionally biased region" description="Low complexity" evidence="7">
    <location>
        <begin position="1"/>
        <end position="16"/>
    </location>
</feature>
<evidence type="ECO:0000256" key="6">
    <source>
        <dbReference type="ARBA" id="ARBA00023242"/>
    </source>
</evidence>
<dbReference type="GeneID" id="71987662"/>
<protein>
    <recommendedName>
        <fullName evidence="8">RecA family profile 1 domain-containing protein</fullName>
    </recommendedName>
</protein>
<organism evidence="9 10">
    <name type="scientific">Passalora fulva</name>
    <name type="common">Tomato leaf mold</name>
    <name type="synonym">Cladosporium fulvum</name>
    <dbReference type="NCBI Taxonomy" id="5499"/>
    <lineage>
        <taxon>Eukaryota</taxon>
        <taxon>Fungi</taxon>
        <taxon>Dikarya</taxon>
        <taxon>Ascomycota</taxon>
        <taxon>Pezizomycotina</taxon>
        <taxon>Dothideomycetes</taxon>
        <taxon>Dothideomycetidae</taxon>
        <taxon>Mycosphaerellales</taxon>
        <taxon>Mycosphaerellaceae</taxon>
        <taxon>Fulvia</taxon>
    </lineage>
</organism>
<keyword evidence="2" id="KW-0547">Nucleotide-binding</keyword>
<evidence type="ECO:0000259" key="8">
    <source>
        <dbReference type="PROSITE" id="PS50162"/>
    </source>
</evidence>
<dbReference type="PANTHER" id="PTHR46239:SF1">
    <property type="entry name" value="DNA REPAIR PROTEIN RAD51 HOMOLOG 3"/>
    <property type="match status" value="1"/>
</dbReference>
<evidence type="ECO:0000256" key="5">
    <source>
        <dbReference type="ARBA" id="ARBA00023204"/>
    </source>
</evidence>
<dbReference type="EMBL" id="CP090165">
    <property type="protein sequence ID" value="UJO14866.1"/>
    <property type="molecule type" value="Genomic_DNA"/>
</dbReference>
<sequence>MAVPNDIIDISPSAIPSQPPPSASHRLPTQSASAALLGLNSKGPSFLTTGIGSLDRQLASHARNGEGGVEKGKIAEIWGPVGGGKTALAFQTAKGVLKSGASVVWIDCATSLSGAKLQGLDSAAEWFHYVAASTLSHLLALIISPPAGFISQKTTLLVVDGLNTLVDLDYPRLPFNNSTRTEQQKWQAGRRYAILGFIVTAFSKLAALHDLAVIVTTGCSSRMRHDSGLGASIGPGIGGAEWENGISSRVLVFRDFHGRFIGVQKCQSRNITPLDPVGDVRNVVGFEITASGALEEQIIDLTSSSTEGAPAPKPTILPSPAKVVRKRIYDEIADSEDDEDEYGWAEADEVAIATQTIPERTAHEKAPDAT</sequence>
<evidence type="ECO:0000313" key="10">
    <source>
        <dbReference type="Proteomes" id="UP000756132"/>
    </source>
</evidence>
<keyword evidence="3" id="KW-0227">DNA damage</keyword>
<keyword evidence="5" id="KW-0234">DNA repair</keyword>
<evidence type="ECO:0000256" key="1">
    <source>
        <dbReference type="ARBA" id="ARBA00004123"/>
    </source>
</evidence>
<dbReference type="InterPro" id="IPR027417">
    <property type="entry name" value="P-loop_NTPase"/>
</dbReference>
<keyword evidence="4" id="KW-0067">ATP-binding</keyword>
<feature type="region of interest" description="Disordered" evidence="7">
    <location>
        <begin position="1"/>
        <end position="27"/>
    </location>
</feature>
<evidence type="ECO:0000256" key="7">
    <source>
        <dbReference type="SAM" id="MobiDB-lite"/>
    </source>
</evidence>
<evidence type="ECO:0000256" key="3">
    <source>
        <dbReference type="ARBA" id="ARBA00022763"/>
    </source>
</evidence>
<dbReference type="Gene3D" id="3.40.50.300">
    <property type="entry name" value="P-loop containing nucleotide triphosphate hydrolases"/>
    <property type="match status" value="1"/>
</dbReference>